<evidence type="ECO:0000313" key="4">
    <source>
        <dbReference type="Proteomes" id="UP000050465"/>
    </source>
</evidence>
<gene>
    <name evidence="3" type="ORF">HLUCCA11_08690</name>
</gene>
<evidence type="ECO:0000256" key="1">
    <source>
        <dbReference type="ARBA" id="ARBA00022729"/>
    </source>
</evidence>
<dbReference type="InterPro" id="IPR052177">
    <property type="entry name" value="Divisome_Glycosyl_Hydrolase"/>
</dbReference>
<accession>A0A0P8BPT3</accession>
<keyword evidence="1" id="KW-0732">Signal</keyword>
<dbReference type="AlphaFoldDB" id="A0A0P8BPT3"/>
<name>A0A0P8BPT3_9CYAN</name>
<evidence type="ECO:0000259" key="2">
    <source>
        <dbReference type="Pfam" id="PF02638"/>
    </source>
</evidence>
<dbReference type="PANTHER" id="PTHR43405">
    <property type="entry name" value="GLYCOSYL HYDROLASE DIGH"/>
    <property type="match status" value="1"/>
</dbReference>
<dbReference type="SUPFAM" id="SSF51445">
    <property type="entry name" value="(Trans)glycosidases"/>
    <property type="match status" value="1"/>
</dbReference>
<dbReference type="PATRIC" id="fig|1666911.3.peg.4124"/>
<dbReference type="InterPro" id="IPR003790">
    <property type="entry name" value="GHL10"/>
</dbReference>
<dbReference type="Gene3D" id="3.20.20.80">
    <property type="entry name" value="Glycosidases"/>
    <property type="match status" value="1"/>
</dbReference>
<dbReference type="InterPro" id="IPR017853">
    <property type="entry name" value="GH"/>
</dbReference>
<protein>
    <recommendedName>
        <fullName evidence="2">Glycosyl hydrolase-like 10 domain-containing protein</fullName>
    </recommendedName>
</protein>
<feature type="domain" description="Glycosyl hydrolase-like 10" evidence="2">
    <location>
        <begin position="122"/>
        <end position="430"/>
    </location>
</feature>
<evidence type="ECO:0000313" key="3">
    <source>
        <dbReference type="EMBL" id="KPQ35963.1"/>
    </source>
</evidence>
<dbReference type="Pfam" id="PF02638">
    <property type="entry name" value="GHL10"/>
    <property type="match status" value="1"/>
</dbReference>
<dbReference type="Proteomes" id="UP000050465">
    <property type="component" value="Unassembled WGS sequence"/>
</dbReference>
<reference evidence="3 4" key="1">
    <citation type="submission" date="2015-09" db="EMBL/GenBank/DDBJ databases">
        <title>Identification and resolution of microdiversity through metagenomic sequencing of parallel consortia.</title>
        <authorList>
            <person name="Nelson W.C."/>
            <person name="Romine M.F."/>
            <person name="Lindemann S.R."/>
        </authorList>
    </citation>
    <scope>NUCLEOTIDE SEQUENCE [LARGE SCALE GENOMIC DNA]</scope>
    <source>
        <strain evidence="3">Ana</strain>
    </source>
</reference>
<comment type="caution">
    <text evidence="3">The sequence shown here is derived from an EMBL/GenBank/DDBJ whole genome shotgun (WGS) entry which is preliminary data.</text>
</comment>
<sequence length="501" mass="55305">MNQAFGTHTTAVDIGQLHHQSLNHQSLNHQSLNHQSHSNSRAMRHGLYRSIIGGLLGLSLIGAAAKSAAANLSEPLTHQPAIAEAVTQSTTLSKAEPSLAQPPQSLLAAEHIAKKSAHATNVRSIWLDRGTIVSAGSKAELAKVFERFKAAGINTVFVETVNAGYPIYNSAIAPAQNPLIKGWDPLQASVELGKTYGMEVHAWVWLFAASNQAHNSLVGKPANYPGPILSAHPDWAGFDNHGNLIIPGQTKAFLDPANPQVRQYLISLFSEIVSRYDVDGIQFDYVRYPFQDTDANRLFGYGNAARRQFHQLTGTDPITLSPRNQGNQQQARLWNQWTNYRIQQVSSFVLEASRHLRRQDPSLTISAAVFADGTYQRQQTIQQDWEDWADQGLIDWIVLMSYASNTQRFSELIRPWVLESSYRNTTVIPGIRLLNLPMNIASEQLQLAQNWATSGYALFAADNLNAEVEAMLAEVNENRGDAFAMPAPSTAIANHQHPIQP</sequence>
<dbReference type="STRING" id="1666911.HLUCCA11_08690"/>
<organism evidence="3 4">
    <name type="scientific">Phormidesmis priestleyi Ana</name>
    <dbReference type="NCBI Taxonomy" id="1666911"/>
    <lineage>
        <taxon>Bacteria</taxon>
        <taxon>Bacillati</taxon>
        <taxon>Cyanobacteriota</taxon>
        <taxon>Cyanophyceae</taxon>
        <taxon>Leptolyngbyales</taxon>
        <taxon>Leptolyngbyaceae</taxon>
        <taxon>Phormidesmis</taxon>
    </lineage>
</organism>
<dbReference type="PANTHER" id="PTHR43405:SF1">
    <property type="entry name" value="GLYCOSYL HYDROLASE DIGH"/>
    <property type="match status" value="1"/>
</dbReference>
<dbReference type="EMBL" id="LJZR01000009">
    <property type="protein sequence ID" value="KPQ35963.1"/>
    <property type="molecule type" value="Genomic_DNA"/>
</dbReference>
<proteinExistence type="predicted"/>